<evidence type="ECO:0000313" key="2">
    <source>
        <dbReference type="Proteomes" id="UP001206925"/>
    </source>
</evidence>
<evidence type="ECO:0000313" key="1">
    <source>
        <dbReference type="EMBL" id="KAI7732810.1"/>
    </source>
</evidence>
<protein>
    <submittedName>
        <fullName evidence="1">Uncharacterized protein</fullName>
    </submittedName>
</protein>
<proteinExistence type="predicted"/>
<comment type="caution">
    <text evidence="1">The sequence shown here is derived from an EMBL/GenBank/DDBJ whole genome shotgun (WGS) entry which is preliminary data.</text>
</comment>
<sequence length="85" mass="9878">MLMVNRRDTWKWVDPDKGDYSVAQPLLQPYNRQTSWLLTKITNQMRKETISIQKFVGEARQASNDAMKAVKDMDMGWFTGLLIGL</sequence>
<accession>A0AAD5C0R1</accession>
<dbReference type="Proteomes" id="UP001206925">
    <property type="component" value="Unassembled WGS sequence"/>
</dbReference>
<reference evidence="1" key="1">
    <citation type="submission" date="2022-06" db="EMBL/GenBank/DDBJ databases">
        <title>Uncovering the hologenomic basis of an extraordinary plant invasion.</title>
        <authorList>
            <person name="Bieker V.C."/>
            <person name="Martin M.D."/>
            <person name="Gilbert T."/>
            <person name="Hodgins K."/>
            <person name="Battlay P."/>
            <person name="Petersen B."/>
            <person name="Wilson J."/>
        </authorList>
    </citation>
    <scope>NUCLEOTIDE SEQUENCE</scope>
    <source>
        <strain evidence="1">AA19_3_7</strain>
        <tissue evidence="1">Leaf</tissue>
    </source>
</reference>
<organism evidence="1 2">
    <name type="scientific">Ambrosia artemisiifolia</name>
    <name type="common">Common ragweed</name>
    <dbReference type="NCBI Taxonomy" id="4212"/>
    <lineage>
        <taxon>Eukaryota</taxon>
        <taxon>Viridiplantae</taxon>
        <taxon>Streptophyta</taxon>
        <taxon>Embryophyta</taxon>
        <taxon>Tracheophyta</taxon>
        <taxon>Spermatophyta</taxon>
        <taxon>Magnoliopsida</taxon>
        <taxon>eudicotyledons</taxon>
        <taxon>Gunneridae</taxon>
        <taxon>Pentapetalae</taxon>
        <taxon>asterids</taxon>
        <taxon>campanulids</taxon>
        <taxon>Asterales</taxon>
        <taxon>Asteraceae</taxon>
        <taxon>Asteroideae</taxon>
        <taxon>Heliantheae alliance</taxon>
        <taxon>Heliantheae</taxon>
        <taxon>Ambrosia</taxon>
    </lineage>
</organism>
<dbReference type="EMBL" id="JAMZMK010010147">
    <property type="protein sequence ID" value="KAI7732810.1"/>
    <property type="molecule type" value="Genomic_DNA"/>
</dbReference>
<keyword evidence="2" id="KW-1185">Reference proteome</keyword>
<dbReference type="AlphaFoldDB" id="A0AAD5C0R1"/>
<name>A0AAD5C0R1_AMBAR</name>
<gene>
    <name evidence="1" type="ORF">M8C21_014056</name>
</gene>